<reference evidence="2 3" key="1">
    <citation type="journal article" date="2023" name="IMA Fungus">
        <title>Comparative genomic study of the Penicillium genus elucidates a diverse pangenome and 15 lateral gene transfer events.</title>
        <authorList>
            <person name="Petersen C."/>
            <person name="Sorensen T."/>
            <person name="Nielsen M.R."/>
            <person name="Sondergaard T.E."/>
            <person name="Sorensen J.L."/>
            <person name="Fitzpatrick D.A."/>
            <person name="Frisvad J.C."/>
            <person name="Nielsen K.L."/>
        </authorList>
    </citation>
    <scope>NUCLEOTIDE SEQUENCE [LARGE SCALE GENOMIC DNA]</scope>
    <source>
        <strain evidence="2 3">IBT 3361</strain>
    </source>
</reference>
<organism evidence="2 3">
    <name type="scientific">Penicillium chrysogenum</name>
    <name type="common">Penicillium notatum</name>
    <dbReference type="NCBI Taxonomy" id="5076"/>
    <lineage>
        <taxon>Eukaryota</taxon>
        <taxon>Fungi</taxon>
        <taxon>Dikarya</taxon>
        <taxon>Ascomycota</taxon>
        <taxon>Pezizomycotina</taxon>
        <taxon>Eurotiomycetes</taxon>
        <taxon>Eurotiomycetidae</taxon>
        <taxon>Eurotiales</taxon>
        <taxon>Aspergillaceae</taxon>
        <taxon>Penicillium</taxon>
        <taxon>Penicillium chrysogenum species complex</taxon>
    </lineage>
</organism>
<evidence type="ECO:0000313" key="3">
    <source>
        <dbReference type="Proteomes" id="UP001220256"/>
    </source>
</evidence>
<protein>
    <submittedName>
        <fullName evidence="2">Uncharacterized protein</fullName>
    </submittedName>
</protein>
<dbReference type="Proteomes" id="UP001220256">
    <property type="component" value="Unassembled WGS sequence"/>
</dbReference>
<accession>A0ABQ8WTY5</accession>
<comment type="caution">
    <text evidence="2">The sequence shown here is derived from an EMBL/GenBank/DDBJ whole genome shotgun (WGS) entry which is preliminary data.</text>
</comment>
<keyword evidence="3" id="KW-1185">Reference proteome</keyword>
<proteinExistence type="predicted"/>
<feature type="region of interest" description="Disordered" evidence="1">
    <location>
        <begin position="28"/>
        <end position="74"/>
    </location>
</feature>
<evidence type="ECO:0000313" key="2">
    <source>
        <dbReference type="EMBL" id="KAJ5282242.1"/>
    </source>
</evidence>
<name>A0ABQ8WTY5_PENCH</name>
<dbReference type="EMBL" id="JAPVEB010000001">
    <property type="protein sequence ID" value="KAJ5282242.1"/>
    <property type="molecule type" value="Genomic_DNA"/>
</dbReference>
<evidence type="ECO:0000256" key="1">
    <source>
        <dbReference type="SAM" id="MobiDB-lite"/>
    </source>
</evidence>
<sequence length="74" mass="7957">MQEVVPVTVQVVEPFLTGERRLGANFAAGHQRERGGQVIGENQESTKTLPLVEVKQQSISGEDDRVGPPGGSEE</sequence>
<gene>
    <name evidence="2" type="ORF">N7505_000222</name>
</gene>